<sequence>MLGTTHPTQPITNNRPPMHPTVLPPESQSSTPNLPGSGTNCSPETSRLLFDMDKLDIPLEDRLVFTAVNRAVITHMSQRIYDLSHDYEHIQRVVANALMILTSLSTSKSTSTSPSSPLHAAEEETSTSQPSLHGKAINRTVVYLACMVHDVADRKYTHFTNDPLPNPYAIAVLLLSCGATHGLADAVQLICDNHSYTHETASDENFARVRDLVRLHPELAVVQDADRLDTLGVVGQGRCWAYDGAHQLRRNTSIQRAVQHHWEKLVYLPGIMKTEIGRRVAEERWERMETLRRWWDVETDISSVV</sequence>
<dbReference type="Proteomes" id="UP000799779">
    <property type="component" value="Unassembled WGS sequence"/>
</dbReference>
<protein>
    <recommendedName>
        <fullName evidence="2">HD/PDEase domain-containing protein</fullName>
    </recommendedName>
</protein>
<feature type="compositionally biased region" description="Polar residues" evidence="1">
    <location>
        <begin position="1"/>
        <end position="15"/>
    </location>
</feature>
<feature type="domain" description="HD/PDEase" evidence="2">
    <location>
        <begin position="82"/>
        <end position="240"/>
    </location>
</feature>
<evidence type="ECO:0000256" key="1">
    <source>
        <dbReference type="SAM" id="MobiDB-lite"/>
    </source>
</evidence>
<accession>A0A6A5WPL8</accession>
<evidence type="ECO:0000313" key="4">
    <source>
        <dbReference type="Proteomes" id="UP000799779"/>
    </source>
</evidence>
<feature type="region of interest" description="Disordered" evidence="1">
    <location>
        <begin position="107"/>
        <end position="132"/>
    </location>
</feature>
<name>A0A6A5WPL8_9PLEO</name>
<keyword evidence="4" id="KW-1185">Reference proteome</keyword>
<gene>
    <name evidence="3" type="ORF">P154DRAFT_561493</name>
</gene>
<dbReference type="InterPro" id="IPR003607">
    <property type="entry name" value="HD/PDEase_dom"/>
</dbReference>
<dbReference type="AlphaFoldDB" id="A0A6A5WPL8"/>
<dbReference type="PANTHER" id="PTHR33594:SF1">
    <property type="entry name" value="HD_PDEASE DOMAIN-CONTAINING PROTEIN"/>
    <property type="match status" value="1"/>
</dbReference>
<dbReference type="CDD" id="cd00077">
    <property type="entry name" value="HDc"/>
    <property type="match status" value="1"/>
</dbReference>
<feature type="region of interest" description="Disordered" evidence="1">
    <location>
        <begin position="1"/>
        <end position="45"/>
    </location>
</feature>
<dbReference type="SUPFAM" id="SSF109604">
    <property type="entry name" value="HD-domain/PDEase-like"/>
    <property type="match status" value="1"/>
</dbReference>
<dbReference type="SMART" id="SM00471">
    <property type="entry name" value="HDc"/>
    <property type="match status" value="1"/>
</dbReference>
<dbReference type="EMBL" id="ML977574">
    <property type="protein sequence ID" value="KAF2002988.1"/>
    <property type="molecule type" value="Genomic_DNA"/>
</dbReference>
<dbReference type="OrthoDB" id="16547at2759"/>
<feature type="compositionally biased region" description="Low complexity" evidence="1">
    <location>
        <begin position="107"/>
        <end position="118"/>
    </location>
</feature>
<dbReference type="Gene3D" id="1.10.3210.50">
    <property type="match status" value="1"/>
</dbReference>
<dbReference type="PANTHER" id="PTHR33594">
    <property type="entry name" value="SUPERFAMILY HYDROLASE, PUTATIVE (AFU_ORTHOLOGUE AFUA_1G03035)-RELATED"/>
    <property type="match status" value="1"/>
</dbReference>
<feature type="compositionally biased region" description="Polar residues" evidence="1">
    <location>
        <begin position="26"/>
        <end position="45"/>
    </location>
</feature>
<proteinExistence type="predicted"/>
<evidence type="ECO:0000313" key="3">
    <source>
        <dbReference type="EMBL" id="KAF2002988.1"/>
    </source>
</evidence>
<reference evidence="3" key="1">
    <citation type="journal article" date="2020" name="Stud. Mycol.">
        <title>101 Dothideomycetes genomes: a test case for predicting lifestyles and emergence of pathogens.</title>
        <authorList>
            <person name="Haridas S."/>
            <person name="Albert R."/>
            <person name="Binder M."/>
            <person name="Bloem J."/>
            <person name="Labutti K."/>
            <person name="Salamov A."/>
            <person name="Andreopoulos B."/>
            <person name="Baker S."/>
            <person name="Barry K."/>
            <person name="Bills G."/>
            <person name="Bluhm B."/>
            <person name="Cannon C."/>
            <person name="Castanera R."/>
            <person name="Culley D."/>
            <person name="Daum C."/>
            <person name="Ezra D."/>
            <person name="Gonzalez J."/>
            <person name="Henrissat B."/>
            <person name="Kuo A."/>
            <person name="Liang C."/>
            <person name="Lipzen A."/>
            <person name="Lutzoni F."/>
            <person name="Magnuson J."/>
            <person name="Mondo S."/>
            <person name="Nolan M."/>
            <person name="Ohm R."/>
            <person name="Pangilinan J."/>
            <person name="Park H.-J."/>
            <person name="Ramirez L."/>
            <person name="Alfaro M."/>
            <person name="Sun H."/>
            <person name="Tritt A."/>
            <person name="Yoshinaga Y."/>
            <person name="Zwiers L.-H."/>
            <person name="Turgeon B."/>
            <person name="Goodwin S."/>
            <person name="Spatafora J."/>
            <person name="Crous P."/>
            <person name="Grigoriev I."/>
        </authorList>
    </citation>
    <scope>NUCLEOTIDE SEQUENCE</scope>
    <source>
        <strain evidence="3">CBS 123094</strain>
    </source>
</reference>
<organism evidence="3 4">
    <name type="scientific">Amniculicola lignicola CBS 123094</name>
    <dbReference type="NCBI Taxonomy" id="1392246"/>
    <lineage>
        <taxon>Eukaryota</taxon>
        <taxon>Fungi</taxon>
        <taxon>Dikarya</taxon>
        <taxon>Ascomycota</taxon>
        <taxon>Pezizomycotina</taxon>
        <taxon>Dothideomycetes</taxon>
        <taxon>Pleosporomycetidae</taxon>
        <taxon>Pleosporales</taxon>
        <taxon>Amniculicolaceae</taxon>
        <taxon>Amniculicola</taxon>
    </lineage>
</organism>
<evidence type="ECO:0000259" key="2">
    <source>
        <dbReference type="SMART" id="SM00471"/>
    </source>
</evidence>